<keyword evidence="1" id="KW-0732">Signal</keyword>
<protein>
    <recommendedName>
        <fullName evidence="2">PBP domain-containing protein</fullName>
    </recommendedName>
</protein>
<accession>A0ABZ2EK63</accession>
<feature type="domain" description="PBP" evidence="2">
    <location>
        <begin position="49"/>
        <end position="294"/>
    </location>
</feature>
<evidence type="ECO:0000313" key="3">
    <source>
        <dbReference type="EMBL" id="WWC83674.1"/>
    </source>
</evidence>
<gene>
    <name evidence="3" type="ORF">PIECOFPK_01397</name>
</gene>
<dbReference type="Gene3D" id="3.40.190.10">
    <property type="entry name" value="Periplasmic binding protein-like II"/>
    <property type="match status" value="2"/>
</dbReference>
<dbReference type="EMBL" id="CP144143">
    <property type="protein sequence ID" value="WWC83674.1"/>
    <property type="molecule type" value="Genomic_DNA"/>
</dbReference>
<evidence type="ECO:0000313" key="4">
    <source>
        <dbReference type="Proteomes" id="UP001321305"/>
    </source>
</evidence>
<dbReference type="PANTHER" id="PTHR30570:SF1">
    <property type="entry name" value="PHOSPHATE-BINDING PROTEIN PSTS"/>
    <property type="match status" value="1"/>
</dbReference>
<sequence>MEVGVYTVLIKKIILNNVKVRKAYPWLCWCLLILLTACEANKRTRPDFTDTPTSGSITISADISFKPVIDEQIKVFESNNPGTKINVQYKPESDCVKDLWNDSIRMVISTIALTESEKATLADSMNVVVDQLPIARDAIAVIVNPMSPDSLFDMNEIKSILTGTYSRPLIPVFDGIKTTSTIRYILDSVLRGETLNPAAVAASTSDSVINYVAQTPNAVGFIGVSWIGNPEDSKQRSFLKKVKIAYLKGNNSDEKYILPVQANLYDRKYPMTRDLTYILKETHVGLGNGFASFLRGEIGQLIFKRAYLMPGRRFFIFRPVRLNEDSI</sequence>
<dbReference type="SUPFAM" id="SSF53850">
    <property type="entry name" value="Periplasmic binding protein-like II"/>
    <property type="match status" value="1"/>
</dbReference>
<evidence type="ECO:0000259" key="2">
    <source>
        <dbReference type="Pfam" id="PF12849"/>
    </source>
</evidence>
<dbReference type="InterPro" id="IPR024370">
    <property type="entry name" value="PBP_domain"/>
</dbReference>
<dbReference type="PANTHER" id="PTHR30570">
    <property type="entry name" value="PERIPLASMIC PHOSPHATE BINDING COMPONENT OF PHOSPHATE ABC TRANSPORTER"/>
    <property type="match status" value="1"/>
</dbReference>
<dbReference type="Pfam" id="PF12849">
    <property type="entry name" value="PBP_like_2"/>
    <property type="match status" value="1"/>
</dbReference>
<keyword evidence="4" id="KW-1185">Reference proteome</keyword>
<organism evidence="3 4">
    <name type="scientific">Mycovorax composti</name>
    <dbReference type="NCBI Taxonomy" id="2962693"/>
    <lineage>
        <taxon>Bacteria</taxon>
        <taxon>Pseudomonadati</taxon>
        <taxon>Bacteroidota</taxon>
        <taxon>Chitinophagia</taxon>
        <taxon>Chitinophagales</taxon>
        <taxon>Chitinophagaceae</taxon>
        <taxon>Mycovorax</taxon>
    </lineage>
</organism>
<reference evidence="4" key="1">
    <citation type="submission" date="2024-01" db="EMBL/GenBank/DDBJ databases">
        <title>Mycovorax composti gen. nov. sp. nov., a member of the family Chitinophagaceae isolated from button mushroom compost.</title>
        <authorList>
            <person name="Thai M."/>
            <person name="Bell T.L."/>
            <person name="Kertesz M.A."/>
        </authorList>
    </citation>
    <scope>NUCLEOTIDE SEQUENCE [LARGE SCALE GENOMIC DNA]</scope>
    <source>
        <strain evidence="4">C216</strain>
    </source>
</reference>
<dbReference type="Proteomes" id="UP001321305">
    <property type="component" value="Chromosome"/>
</dbReference>
<proteinExistence type="predicted"/>
<dbReference type="InterPro" id="IPR050811">
    <property type="entry name" value="Phosphate_ABC_transporter"/>
</dbReference>
<evidence type="ECO:0000256" key="1">
    <source>
        <dbReference type="ARBA" id="ARBA00022729"/>
    </source>
</evidence>
<name>A0ABZ2EK63_9BACT</name>